<evidence type="ECO:0000313" key="2">
    <source>
        <dbReference type="EMBL" id="KAK6116581.1"/>
    </source>
</evidence>
<feature type="compositionally biased region" description="Low complexity" evidence="1">
    <location>
        <begin position="370"/>
        <end position="379"/>
    </location>
</feature>
<feature type="compositionally biased region" description="Basic and acidic residues" evidence="1">
    <location>
        <begin position="913"/>
        <end position="922"/>
    </location>
</feature>
<evidence type="ECO:0000256" key="1">
    <source>
        <dbReference type="SAM" id="MobiDB-lite"/>
    </source>
</evidence>
<reference evidence="2 3" key="1">
    <citation type="journal article" date="2021" name="Comput. Struct. Biotechnol. J.">
        <title>De novo genome assembly of the potent medicinal plant Rehmannia glutinosa using nanopore technology.</title>
        <authorList>
            <person name="Ma L."/>
            <person name="Dong C."/>
            <person name="Song C."/>
            <person name="Wang X."/>
            <person name="Zheng X."/>
            <person name="Niu Y."/>
            <person name="Chen S."/>
            <person name="Feng W."/>
        </authorList>
    </citation>
    <scope>NUCLEOTIDE SEQUENCE [LARGE SCALE GENOMIC DNA]</scope>
    <source>
        <strain evidence="2">DH-2019</strain>
    </source>
</reference>
<feature type="region of interest" description="Disordered" evidence="1">
    <location>
        <begin position="745"/>
        <end position="773"/>
    </location>
</feature>
<feature type="compositionally biased region" description="Basic residues" evidence="1">
    <location>
        <begin position="924"/>
        <end position="938"/>
    </location>
</feature>
<sequence length="987" mass="107290">MPASPAIRTSPGRELRAENHKRQHSLESGIIRREKEDDLALFNEVQNKETENFLLQSNDNFDDIFQTPLFPTLDDEAPPVDLAQRGRPRSQPVSISRSPTMEKGHRSGRGSPSPQRLSPSPRSGGSTLQSRGKPFSVTHSSPPPAMRHISPSRGQSPPPSQPTPPRRISTGSAGTTTPSRVRGTSPVKTSRGNSASPKIKAWQSSIPGFSSEAPPNLRTSLADRPASYVRGSSPASRNGRKSMSPTASRSVSSSQSHDRDLFSYHSKGSVASSGDDDLDSLQSIPASSSGKSAPRGISVYPSNSAVSFSKKPTKSLSSSAPKRSFDLVRQMDRKGPQNMFRPLLSSVPSSTFHVGNASSRHYSLTSINSSITTSSNASSDQATTGAHDTEESGQNEEDSTSDCVKGHFPYVDDELFVMEQADDLNEDIENRIVDDSLDNQHGEINGPPDMVICSKCGLVFRSAEVVIEGELQFCLQCKSLEVNSTITNPLEIVMVDQNNTGDHVQILEHGSATIVESLQVTCAGETGKNHLDKIANESQNSYTDSSQNFSVTLTDEEELTFAAQQVIKQLMDDDTGYQQLQHGGVNSNSQVDVSKSAGISLLLKKSSSVKGLIVQSRSFTASNTSYDDFSYARDSVNSMKSSIEHSSASVSSSVDLGSSRQTEIRIHRQSSGQKSDMENYRYEIPAMHKRSVSSMSGASGHMFHVQSVATSCHEGSFEEFGEETCVDPHDTNIENDIIFNSQETASHENGENLTNSSSNSQASMQEEDAAPSSCADRMDFAEVPNPSSLVAISEVEIENADVVSADSHSDVYSTDSKSCTDELRHDEAIITATVEEFDISQPAHHVLEESRIMLEDTGETKTRSLTLEEATDAILFCSSIVHNLAYEAANIAIDNETSSMEVLRPAVTFVGKPDSERRDNTRSRTVRKRTSKSQKARQKRLEMDTKPPSCNGETDENFSPRIFEAPNSAADSMKPPKLESKCNCIIM</sequence>
<comment type="caution">
    <text evidence="2">The sequence shown here is derived from an EMBL/GenBank/DDBJ whole genome shotgun (WGS) entry which is preliminary data.</text>
</comment>
<gene>
    <name evidence="2" type="ORF">DH2020_049687</name>
</gene>
<feature type="region of interest" description="Disordered" evidence="1">
    <location>
        <begin position="911"/>
        <end position="976"/>
    </location>
</feature>
<organism evidence="2 3">
    <name type="scientific">Rehmannia glutinosa</name>
    <name type="common">Chinese foxglove</name>
    <dbReference type="NCBI Taxonomy" id="99300"/>
    <lineage>
        <taxon>Eukaryota</taxon>
        <taxon>Viridiplantae</taxon>
        <taxon>Streptophyta</taxon>
        <taxon>Embryophyta</taxon>
        <taxon>Tracheophyta</taxon>
        <taxon>Spermatophyta</taxon>
        <taxon>Magnoliopsida</taxon>
        <taxon>eudicotyledons</taxon>
        <taxon>Gunneridae</taxon>
        <taxon>Pentapetalae</taxon>
        <taxon>asterids</taxon>
        <taxon>lamiids</taxon>
        <taxon>Lamiales</taxon>
        <taxon>Orobanchaceae</taxon>
        <taxon>Rehmannieae</taxon>
        <taxon>Rehmannia</taxon>
    </lineage>
</organism>
<feature type="region of interest" description="Disordered" evidence="1">
    <location>
        <begin position="54"/>
        <end position="325"/>
    </location>
</feature>
<feature type="compositionally biased region" description="Polar residues" evidence="1">
    <location>
        <begin position="751"/>
        <end position="764"/>
    </location>
</feature>
<protein>
    <submittedName>
        <fullName evidence="2">Uncharacterized protein</fullName>
    </submittedName>
</protein>
<dbReference type="Proteomes" id="UP001318860">
    <property type="component" value="Unassembled WGS sequence"/>
</dbReference>
<dbReference type="PANTHER" id="PTHR31949">
    <property type="entry name" value="GASTRIC MUCIN-LIKE PROTEIN"/>
    <property type="match status" value="1"/>
</dbReference>
<proteinExistence type="predicted"/>
<feature type="compositionally biased region" description="Basic and acidic residues" evidence="1">
    <location>
        <begin position="11"/>
        <end position="20"/>
    </location>
</feature>
<feature type="region of interest" description="Disordered" evidence="1">
    <location>
        <begin position="370"/>
        <end position="404"/>
    </location>
</feature>
<feature type="compositionally biased region" description="Low complexity" evidence="1">
    <location>
        <begin position="242"/>
        <end position="255"/>
    </location>
</feature>
<feature type="compositionally biased region" description="Acidic residues" evidence="1">
    <location>
        <begin position="391"/>
        <end position="400"/>
    </location>
</feature>
<evidence type="ECO:0000313" key="3">
    <source>
        <dbReference type="Proteomes" id="UP001318860"/>
    </source>
</evidence>
<feature type="region of interest" description="Disordered" evidence="1">
    <location>
        <begin position="643"/>
        <end position="675"/>
    </location>
</feature>
<feature type="region of interest" description="Disordered" evidence="1">
    <location>
        <begin position="1"/>
        <end position="30"/>
    </location>
</feature>
<accession>A0ABR0U2T0</accession>
<feature type="compositionally biased region" description="Pro residues" evidence="1">
    <location>
        <begin position="156"/>
        <end position="165"/>
    </location>
</feature>
<keyword evidence="3" id="KW-1185">Reference proteome</keyword>
<name>A0ABR0U2T0_REHGL</name>
<feature type="compositionally biased region" description="Low complexity" evidence="1">
    <location>
        <begin position="109"/>
        <end position="126"/>
    </location>
</feature>
<feature type="compositionally biased region" description="Polar residues" evidence="1">
    <location>
        <begin position="186"/>
        <end position="208"/>
    </location>
</feature>
<feature type="compositionally biased region" description="Low complexity" evidence="1">
    <location>
        <begin position="644"/>
        <end position="659"/>
    </location>
</feature>
<dbReference type="PANTHER" id="PTHR31949:SF3">
    <property type="entry name" value="RUN_FYVE DOMAIN PROTEIN"/>
    <property type="match status" value="1"/>
</dbReference>
<dbReference type="EMBL" id="JABTTQ020003489">
    <property type="protein sequence ID" value="KAK6116581.1"/>
    <property type="molecule type" value="Genomic_DNA"/>
</dbReference>